<dbReference type="Proteomes" id="UP000289546">
    <property type="component" value="Unassembled WGS sequence"/>
</dbReference>
<proteinExistence type="predicted"/>
<accession>A0A4Q0S147</accession>
<comment type="caution">
    <text evidence="1">The sequence shown here is derived from an EMBL/GenBank/DDBJ whole genome shotgun (WGS) entry which is preliminary data.</text>
</comment>
<protein>
    <submittedName>
        <fullName evidence="1">Uncharacterized protein</fullName>
    </submittedName>
</protein>
<name>A0A4Q0S147_9BRAD</name>
<organism evidence="1 2">
    <name type="scientific">Bradyrhizobium nanningense</name>
    <dbReference type="NCBI Taxonomy" id="1325118"/>
    <lineage>
        <taxon>Bacteria</taxon>
        <taxon>Pseudomonadati</taxon>
        <taxon>Pseudomonadota</taxon>
        <taxon>Alphaproteobacteria</taxon>
        <taxon>Hyphomicrobiales</taxon>
        <taxon>Nitrobacteraceae</taxon>
        <taxon>Bradyrhizobium</taxon>
    </lineage>
</organism>
<reference evidence="1 2" key="1">
    <citation type="submission" date="2015-04" db="EMBL/GenBank/DDBJ databases">
        <title>Comparative genomics of rhizobia nodulating Arachis hypogaea in China.</title>
        <authorList>
            <person name="Li Y."/>
        </authorList>
    </citation>
    <scope>NUCLEOTIDE SEQUENCE [LARGE SCALE GENOMIC DNA]</scope>
    <source>
        <strain evidence="1 2">CCBAU 51757</strain>
    </source>
</reference>
<keyword evidence="2" id="KW-1185">Reference proteome</keyword>
<evidence type="ECO:0000313" key="2">
    <source>
        <dbReference type="Proteomes" id="UP000289546"/>
    </source>
</evidence>
<sequence>MPIVIIPHLRDRELIAGSILLLHQREEFCLFLLHVLLQLGLDGLQRVGKSLRHLGMTGVDSLDFPGQARKLRQFAPMRLVIAGQDVIDQRAGCFGRRTGFPWIERVERLLYGCNVQSALADGFGQEHVAAATEVELEPPEHRGRTGQCRGDFSDGTISKRGFSRHCSGPFRSRYGASGRRRSRFPNAKSRLLRLY</sequence>
<dbReference type="EMBL" id="LBJQ01000083">
    <property type="protein sequence ID" value="RXH26203.1"/>
    <property type="molecule type" value="Genomic_DNA"/>
</dbReference>
<evidence type="ECO:0000313" key="1">
    <source>
        <dbReference type="EMBL" id="RXH26203.1"/>
    </source>
</evidence>
<gene>
    <name evidence="1" type="ORF">XH99_22075</name>
</gene>
<dbReference type="AlphaFoldDB" id="A0A4Q0S147"/>